<dbReference type="Gene3D" id="4.10.60.10">
    <property type="entry name" value="Zinc finger, CCHC-type"/>
    <property type="match status" value="1"/>
</dbReference>
<keyword evidence="1" id="KW-0479">Metal-binding</keyword>
<feature type="compositionally biased region" description="Low complexity" evidence="2">
    <location>
        <begin position="234"/>
        <end position="251"/>
    </location>
</feature>
<dbReference type="InterPro" id="IPR001584">
    <property type="entry name" value="Integrase_cat-core"/>
</dbReference>
<dbReference type="InterPro" id="IPR001878">
    <property type="entry name" value="Znf_CCHC"/>
</dbReference>
<dbReference type="AlphaFoldDB" id="A0A224YYJ2"/>
<feature type="compositionally biased region" description="Basic residues" evidence="2">
    <location>
        <begin position="786"/>
        <end position="797"/>
    </location>
</feature>
<accession>A0A224YYJ2</accession>
<dbReference type="InterPro" id="IPR036875">
    <property type="entry name" value="Znf_CCHC_sf"/>
</dbReference>
<sequence length="804" mass="87831">MNAAIPPPPFLQCPGVPPIPWRKWRPVLQVYIDAAARDATPEHKKALLLNALGVEGLNTYLRAAEDEQQPGADRPTQEETPNVYDAALALLSQLFDPQPDAACLRARFKALRQGPDESAVQFIQEVRRVAKLCEFGAASDILAYDQIVSGIASPHLKRTFYKMGKDFTVQKALDIAKEEERVDRALLQLSGVQVDAVSSRTVQDGVSARRIPQNAGPNGGRPPQALPQDGAGGTSSAYTSSPTTAADTSSPASPPVRAGACYRCGSTRHWANSAACPARSRTCSWCGRRGHFARVCRSTPESSAARLGTSTDEHMRLNATEVNRVSPSNCSANVLHVNARVPNTVQLLRQCPLRNASDNSLPENPWEKLGMGIIGPLSNVPSDCRFAITLIDYYSKWPEVCFVRDVTSDAVMTFLTSIFCREGFPVCLVTDNGPQFKSQQFETFLSERGIQHLCSSNYYPQVNGQVERFNRVLKEYIQLAQLEQRPLKKAITEYLGTYRFSSQATTGSSPAMLLHKRQPRTAVDITDLPLPSTFQSFSDNTIRTRVFHRQKYMKNYVDQKRGAKPPVIQVGQRVKVRVPGKQHKYRGPFTVMSSVGSHAFKLSDGSVWNASKLVIVHSEREPPSHLHSSIPLQNQSPYSASVSRLVSVPIPAASPSFPGGNGIQAPVSNTAVVPSHHRVLPCTEHASESSDSSQAPYQHLTDEPSPHDSTPSNTNGHASEPLGSHVSRQVSPSSATAEGRLSESSDSSNSSTLSAVPEQRVTEPVGSSEDTELTAPQGSTSERNAPRRSKRLRKKPSRFKDFVS</sequence>
<dbReference type="SUPFAM" id="SSF53098">
    <property type="entry name" value="Ribonuclease H-like"/>
    <property type="match status" value="1"/>
</dbReference>
<evidence type="ECO:0000313" key="5">
    <source>
        <dbReference type="EMBL" id="MAA19403.1"/>
    </source>
</evidence>
<dbReference type="PANTHER" id="PTHR37984">
    <property type="entry name" value="PROTEIN CBG26694"/>
    <property type="match status" value="1"/>
</dbReference>
<dbReference type="SMART" id="SM00343">
    <property type="entry name" value="ZnF_C2HC"/>
    <property type="match status" value="2"/>
</dbReference>
<proteinExistence type="predicted"/>
<feature type="compositionally biased region" description="Low complexity" evidence="2">
    <location>
        <begin position="742"/>
        <end position="754"/>
    </location>
</feature>
<evidence type="ECO:0000256" key="1">
    <source>
        <dbReference type="PROSITE-ProRule" id="PRU00047"/>
    </source>
</evidence>
<protein>
    <submittedName>
        <fullName evidence="5">Gypsy-11 cq-i</fullName>
    </submittedName>
</protein>
<feature type="region of interest" description="Disordered" evidence="2">
    <location>
        <begin position="201"/>
        <end position="255"/>
    </location>
</feature>
<reference evidence="5" key="1">
    <citation type="journal article" date="2017" name="Parasit. Vectors">
        <title>Sialotranscriptomics of Rhipicephalus zambeziensis reveals intricate expression profiles of secretory proteins and suggests tight temporal transcriptional regulation during blood-feeding.</title>
        <authorList>
            <person name="de Castro M.H."/>
            <person name="de Klerk D."/>
            <person name="Pienaar R."/>
            <person name="Rees D.J.G."/>
            <person name="Mans B.J."/>
        </authorList>
    </citation>
    <scope>NUCLEOTIDE SEQUENCE</scope>
    <source>
        <tissue evidence="5">Salivary glands</tissue>
    </source>
</reference>
<dbReference type="InterPro" id="IPR050951">
    <property type="entry name" value="Retrovirus_Pol_polyprotein"/>
</dbReference>
<dbReference type="InterPro" id="IPR012337">
    <property type="entry name" value="RNaseH-like_sf"/>
</dbReference>
<dbReference type="GO" id="GO:0008270">
    <property type="term" value="F:zinc ion binding"/>
    <property type="evidence" value="ECO:0007669"/>
    <property type="project" value="UniProtKB-KW"/>
</dbReference>
<dbReference type="SUPFAM" id="SSF57756">
    <property type="entry name" value="Retrovirus zinc finger-like domains"/>
    <property type="match status" value="1"/>
</dbReference>
<evidence type="ECO:0000256" key="2">
    <source>
        <dbReference type="SAM" id="MobiDB-lite"/>
    </source>
</evidence>
<dbReference type="PROSITE" id="PS50158">
    <property type="entry name" value="ZF_CCHC"/>
    <property type="match status" value="1"/>
</dbReference>
<name>A0A224YYJ2_9ACAR</name>
<evidence type="ECO:0000259" key="4">
    <source>
        <dbReference type="PROSITE" id="PS50994"/>
    </source>
</evidence>
<dbReference type="PROSITE" id="PS50994">
    <property type="entry name" value="INTEGRASE"/>
    <property type="match status" value="1"/>
</dbReference>
<dbReference type="Pfam" id="PF00665">
    <property type="entry name" value="rve"/>
    <property type="match status" value="1"/>
</dbReference>
<dbReference type="GO" id="GO:0003676">
    <property type="term" value="F:nucleic acid binding"/>
    <property type="evidence" value="ECO:0007669"/>
    <property type="project" value="InterPro"/>
</dbReference>
<dbReference type="PANTHER" id="PTHR37984:SF15">
    <property type="entry name" value="INTEGRASE CATALYTIC DOMAIN-CONTAINING PROTEIN"/>
    <property type="match status" value="1"/>
</dbReference>
<feature type="compositionally biased region" description="Polar residues" evidence="2">
    <location>
        <begin position="726"/>
        <end position="736"/>
    </location>
</feature>
<keyword evidence="1" id="KW-0862">Zinc</keyword>
<dbReference type="InterPro" id="IPR036397">
    <property type="entry name" value="RNaseH_sf"/>
</dbReference>
<feature type="compositionally biased region" description="Polar residues" evidence="2">
    <location>
        <begin position="707"/>
        <end position="717"/>
    </location>
</feature>
<dbReference type="EMBL" id="GFPF01008257">
    <property type="protein sequence ID" value="MAA19403.1"/>
    <property type="molecule type" value="Transcribed_RNA"/>
</dbReference>
<dbReference type="FunFam" id="3.30.420.10:FF:000063">
    <property type="entry name" value="Retrovirus-related Pol polyprotein from transposon 297-like Protein"/>
    <property type="match status" value="1"/>
</dbReference>
<feature type="domain" description="CCHC-type" evidence="3">
    <location>
        <begin position="283"/>
        <end position="298"/>
    </location>
</feature>
<evidence type="ECO:0000259" key="3">
    <source>
        <dbReference type="PROSITE" id="PS50158"/>
    </source>
</evidence>
<organism evidence="5">
    <name type="scientific">Rhipicephalus zambeziensis</name>
    <dbReference type="NCBI Taxonomy" id="60191"/>
    <lineage>
        <taxon>Eukaryota</taxon>
        <taxon>Metazoa</taxon>
        <taxon>Ecdysozoa</taxon>
        <taxon>Arthropoda</taxon>
        <taxon>Chelicerata</taxon>
        <taxon>Arachnida</taxon>
        <taxon>Acari</taxon>
        <taxon>Parasitiformes</taxon>
        <taxon>Ixodida</taxon>
        <taxon>Ixodoidea</taxon>
        <taxon>Ixodidae</taxon>
        <taxon>Rhipicephalinae</taxon>
        <taxon>Rhipicephalus</taxon>
        <taxon>Rhipicephalus</taxon>
    </lineage>
</organism>
<feature type="region of interest" description="Disordered" evidence="2">
    <location>
        <begin position="682"/>
        <end position="804"/>
    </location>
</feature>
<feature type="domain" description="Integrase catalytic" evidence="4">
    <location>
        <begin position="361"/>
        <end position="518"/>
    </location>
</feature>
<feature type="compositionally biased region" description="Polar residues" evidence="2">
    <location>
        <begin position="774"/>
        <end position="783"/>
    </location>
</feature>
<dbReference type="GO" id="GO:0015074">
    <property type="term" value="P:DNA integration"/>
    <property type="evidence" value="ECO:0007669"/>
    <property type="project" value="InterPro"/>
</dbReference>
<keyword evidence="1" id="KW-0863">Zinc-finger</keyword>
<dbReference type="Gene3D" id="3.30.420.10">
    <property type="entry name" value="Ribonuclease H-like superfamily/Ribonuclease H"/>
    <property type="match status" value="1"/>
</dbReference>